<accession>A0A1J4RR55</accession>
<proteinExistence type="predicted"/>
<evidence type="ECO:0000313" key="1">
    <source>
        <dbReference type="EMBL" id="OIN88882.1"/>
    </source>
</evidence>
<dbReference type="InterPro" id="IPR036388">
    <property type="entry name" value="WH-like_DNA-bd_sf"/>
</dbReference>
<dbReference type="STRING" id="1805034.AUJ59_03100"/>
<name>A0A1J4RR55_9BACT</name>
<dbReference type="Pfam" id="PF04255">
    <property type="entry name" value="DUF433"/>
    <property type="match status" value="1"/>
</dbReference>
<dbReference type="InterPro" id="IPR009057">
    <property type="entry name" value="Homeodomain-like_sf"/>
</dbReference>
<dbReference type="SUPFAM" id="SSF46689">
    <property type="entry name" value="Homeodomain-like"/>
    <property type="match status" value="1"/>
</dbReference>
<dbReference type="Proteomes" id="UP000183144">
    <property type="component" value="Unassembled WGS sequence"/>
</dbReference>
<protein>
    <recommendedName>
        <fullName evidence="3">Antitoxin</fullName>
    </recommendedName>
</protein>
<organism evidence="1 2">
    <name type="scientific">Candidatus Beckwithbacteria bacterium CG1_02_47_37</name>
    <dbReference type="NCBI Taxonomy" id="1805034"/>
    <lineage>
        <taxon>Bacteria</taxon>
        <taxon>Candidatus Beckwithiibacteriota</taxon>
    </lineage>
</organism>
<sequence length="79" mass="8705">MKRVIDIPISGPVVSSPDILSGTPVIKGSRIPAALVLELMRRGYSLQLIRTEYPSLSTRKLNDFLALISRSMDVRQPAV</sequence>
<dbReference type="Gene3D" id="1.10.10.10">
    <property type="entry name" value="Winged helix-like DNA-binding domain superfamily/Winged helix DNA-binding domain"/>
    <property type="match status" value="1"/>
</dbReference>
<gene>
    <name evidence="1" type="ORF">AUJ59_03100</name>
</gene>
<dbReference type="AlphaFoldDB" id="A0A1J4RR55"/>
<dbReference type="InterPro" id="IPR007367">
    <property type="entry name" value="DUF433"/>
</dbReference>
<reference evidence="1 2" key="1">
    <citation type="journal article" date="2016" name="Environ. Microbiol.">
        <title>Genomic resolution of a cold subsurface aquifer community provides metabolic insights for novel microbes adapted to high CO concentrations.</title>
        <authorList>
            <person name="Probst A.J."/>
            <person name="Castelle C.J."/>
            <person name="Singh A."/>
            <person name="Brown C.T."/>
            <person name="Anantharaman K."/>
            <person name="Sharon I."/>
            <person name="Hug L.A."/>
            <person name="Burstein D."/>
            <person name="Emerson J.B."/>
            <person name="Thomas B.C."/>
            <person name="Banfield J.F."/>
        </authorList>
    </citation>
    <scope>NUCLEOTIDE SEQUENCE [LARGE SCALE GENOMIC DNA]</scope>
    <source>
        <strain evidence="1">CG1_02_47_37</strain>
    </source>
</reference>
<comment type="caution">
    <text evidence="1">The sequence shown here is derived from an EMBL/GenBank/DDBJ whole genome shotgun (WGS) entry which is preliminary data.</text>
</comment>
<evidence type="ECO:0008006" key="3">
    <source>
        <dbReference type="Google" id="ProtNLM"/>
    </source>
</evidence>
<dbReference type="EMBL" id="MNUI01000051">
    <property type="protein sequence ID" value="OIN88882.1"/>
    <property type="molecule type" value="Genomic_DNA"/>
</dbReference>
<evidence type="ECO:0000313" key="2">
    <source>
        <dbReference type="Proteomes" id="UP000183144"/>
    </source>
</evidence>